<sequence>MSAVRELESGSRSTTGKWTPFDWDDPIHGPQQKGEVVVIRTGGTSGTLASGLWRTGAVMPGCNADGTCDVIYSAPLGDETMLILEGSSEVTVTATGKKYHFEAGSILSHPKHVDLSWHVNAPFLKKFWTIWDCPIPGTKEDDLYVGHINDNPASWTPFSWDEPGVGPQTAGEVSLVRNRGSTGTLQVGLWRTGPGMPGCKPDGSAVFPYSAPLGDETIMVLEGQVTVTEDESGKTSSFQAGDIVALPSGLKITWTSVGPFVKTFFVLTNGTHPN</sequence>
<feature type="domain" description="(S)-ureidoglycine aminohydrolase cupin" evidence="2">
    <location>
        <begin position="78"/>
        <end position="126"/>
    </location>
</feature>
<dbReference type="Gene3D" id="2.60.120.10">
    <property type="entry name" value="Jelly Rolls"/>
    <property type="match status" value="2"/>
</dbReference>
<keyword evidence="4" id="KW-1185">Reference proteome</keyword>
<name>A0A0D2C5R4_9EURO</name>
<dbReference type="RefSeq" id="XP_016239115.1">
    <property type="nucleotide sequence ID" value="XM_016377545.1"/>
</dbReference>
<gene>
    <name evidence="3" type="ORF">PV08_03188</name>
</gene>
<evidence type="ECO:0000313" key="3">
    <source>
        <dbReference type="EMBL" id="KIW18899.1"/>
    </source>
</evidence>
<reference evidence="3 4" key="1">
    <citation type="submission" date="2015-01" db="EMBL/GenBank/DDBJ databases">
        <title>The Genome Sequence of Exophiala spinifera CBS89968.</title>
        <authorList>
            <consortium name="The Broad Institute Genomics Platform"/>
            <person name="Cuomo C."/>
            <person name="de Hoog S."/>
            <person name="Gorbushina A."/>
            <person name="Stielow B."/>
            <person name="Teixiera M."/>
            <person name="Abouelleil A."/>
            <person name="Chapman S.B."/>
            <person name="Priest M."/>
            <person name="Young S.K."/>
            <person name="Wortman J."/>
            <person name="Nusbaum C."/>
            <person name="Birren B."/>
        </authorList>
    </citation>
    <scope>NUCLEOTIDE SEQUENCE [LARGE SCALE GENOMIC DNA]</scope>
    <source>
        <strain evidence="3 4">CBS 89968</strain>
    </source>
</reference>
<evidence type="ECO:0000259" key="2">
    <source>
        <dbReference type="Pfam" id="PF05899"/>
    </source>
</evidence>
<dbReference type="PANTHER" id="PTHR40943:SF1">
    <property type="entry name" value="CYTOPLASMIC PROTEIN"/>
    <property type="match status" value="1"/>
</dbReference>
<organism evidence="3 4">
    <name type="scientific">Exophiala spinifera</name>
    <dbReference type="NCBI Taxonomy" id="91928"/>
    <lineage>
        <taxon>Eukaryota</taxon>
        <taxon>Fungi</taxon>
        <taxon>Dikarya</taxon>
        <taxon>Ascomycota</taxon>
        <taxon>Pezizomycotina</taxon>
        <taxon>Eurotiomycetes</taxon>
        <taxon>Chaetothyriomycetidae</taxon>
        <taxon>Chaetothyriales</taxon>
        <taxon>Herpotrichiellaceae</taxon>
        <taxon>Exophiala</taxon>
    </lineage>
</organism>
<protein>
    <recommendedName>
        <fullName evidence="2">(S)-ureidoglycine aminohydrolase cupin domain-containing protein</fullName>
    </recommendedName>
</protein>
<dbReference type="SUPFAM" id="SSF51182">
    <property type="entry name" value="RmlC-like cupins"/>
    <property type="match status" value="2"/>
</dbReference>
<dbReference type="Pfam" id="PF05899">
    <property type="entry name" value="Cupin_3"/>
    <property type="match status" value="2"/>
</dbReference>
<evidence type="ECO:0000256" key="1">
    <source>
        <dbReference type="SAM" id="MobiDB-lite"/>
    </source>
</evidence>
<dbReference type="InterPro" id="IPR014710">
    <property type="entry name" value="RmlC-like_jellyroll"/>
</dbReference>
<dbReference type="InterPro" id="IPR011051">
    <property type="entry name" value="RmlC_Cupin_sf"/>
</dbReference>
<dbReference type="VEuPathDB" id="FungiDB:PV08_03188"/>
<dbReference type="GeneID" id="27330271"/>
<feature type="region of interest" description="Disordered" evidence="1">
    <location>
        <begin position="1"/>
        <end position="30"/>
    </location>
</feature>
<dbReference type="HOGENOM" id="CLU_1001327_0_0_1"/>
<dbReference type="InterPro" id="IPR008579">
    <property type="entry name" value="UGlyAH_Cupin_dom"/>
</dbReference>
<evidence type="ECO:0000313" key="4">
    <source>
        <dbReference type="Proteomes" id="UP000053328"/>
    </source>
</evidence>
<dbReference type="PANTHER" id="PTHR40943">
    <property type="entry name" value="CYTOPLASMIC PROTEIN-RELATED"/>
    <property type="match status" value="1"/>
</dbReference>
<dbReference type="AlphaFoldDB" id="A0A0D2C5R4"/>
<dbReference type="OrthoDB" id="4985233at2759"/>
<proteinExistence type="predicted"/>
<feature type="domain" description="(S)-ureidoglycine aminohydrolase cupin" evidence="2">
    <location>
        <begin position="215"/>
        <end position="264"/>
    </location>
</feature>
<accession>A0A0D2C5R4</accession>
<dbReference type="EMBL" id="KN847493">
    <property type="protein sequence ID" value="KIW18899.1"/>
    <property type="molecule type" value="Genomic_DNA"/>
</dbReference>
<dbReference type="Proteomes" id="UP000053328">
    <property type="component" value="Unassembled WGS sequence"/>
</dbReference>